<dbReference type="AlphaFoldDB" id="B6AQ42"/>
<dbReference type="EMBL" id="DS995261">
    <property type="protein sequence ID" value="EDZ38363.1"/>
    <property type="molecule type" value="Genomic_DNA"/>
</dbReference>
<reference evidence="1" key="1">
    <citation type="journal article" date="2004" name="Nature">
        <title>Community structure and metabolism through reconstruction of microbial genomes from the environment.</title>
        <authorList>
            <person name="Tyson G.W."/>
            <person name="Chapman J."/>
            <person name="Hugenholtz P."/>
            <person name="Allen E.E."/>
            <person name="Ram R.J."/>
            <person name="Richardson P.M."/>
            <person name="Solovyev V.V."/>
            <person name="Rubin E.M."/>
            <person name="Rokhsar D.S."/>
            <person name="Banfield J.F."/>
        </authorList>
    </citation>
    <scope>NUCLEOTIDE SEQUENCE [LARGE SCALE GENOMIC DNA]</scope>
</reference>
<proteinExistence type="predicted"/>
<sequence>MTDPIFIEVNRIIYTSGDTEALYFDRQIVGGEVYVQLF</sequence>
<protein>
    <submittedName>
        <fullName evidence="1">Uncharacterized protein</fullName>
    </submittedName>
</protein>
<accession>B6AQ42</accession>
<name>B6AQ42_9BACT</name>
<gene>
    <name evidence="1" type="ORF">CGL2_10965012</name>
</gene>
<reference evidence="1" key="2">
    <citation type="journal article" date="2008" name="PLoS Biol.">
        <title>Population genomic analysis of strain variation in Leptospirillum group II bacteria involved in acid mine drainage formation.</title>
        <authorList>
            <person name="Simmons S.L."/>
            <person name="Dibartolo G."/>
            <person name="Denef V.J."/>
            <person name="Goltsman D.S."/>
            <person name="Thelen M.P."/>
            <person name="Banfield J.F."/>
        </authorList>
    </citation>
    <scope>NUCLEOTIDE SEQUENCE [LARGE SCALE GENOMIC DNA]</scope>
</reference>
<evidence type="ECO:0000313" key="1">
    <source>
        <dbReference type="EMBL" id="EDZ38363.1"/>
    </source>
</evidence>
<organism evidence="1">
    <name type="scientific">Leptospirillum sp. Group II '5-way CG'</name>
    <dbReference type="NCBI Taxonomy" id="419541"/>
    <lineage>
        <taxon>Bacteria</taxon>
        <taxon>Pseudomonadati</taxon>
        <taxon>Nitrospirota</taxon>
        <taxon>Nitrospiria</taxon>
        <taxon>Nitrospirales</taxon>
        <taxon>Nitrospiraceae</taxon>
        <taxon>Leptospirillum</taxon>
    </lineage>
</organism>